<keyword evidence="2" id="KW-1185">Reference proteome</keyword>
<evidence type="ECO:0000313" key="1">
    <source>
        <dbReference type="EMBL" id="AHF17562.1"/>
    </source>
</evidence>
<gene>
    <name evidence="1" type="ORF">NIASO_09960</name>
</gene>
<accession>W0F3G0</accession>
<dbReference type="EMBL" id="CP007035">
    <property type="protein sequence ID" value="AHF17562.1"/>
    <property type="molecule type" value="Genomic_DNA"/>
</dbReference>
<dbReference type="AlphaFoldDB" id="W0F3G0"/>
<dbReference type="Proteomes" id="UP000003586">
    <property type="component" value="Chromosome"/>
</dbReference>
<proteinExistence type="predicted"/>
<dbReference type="KEGG" id="nso:NIASO_09960"/>
<organism evidence="1 2">
    <name type="scientific">Niabella soli DSM 19437</name>
    <dbReference type="NCBI Taxonomy" id="929713"/>
    <lineage>
        <taxon>Bacteria</taxon>
        <taxon>Pseudomonadati</taxon>
        <taxon>Bacteroidota</taxon>
        <taxon>Chitinophagia</taxon>
        <taxon>Chitinophagales</taxon>
        <taxon>Chitinophagaceae</taxon>
        <taxon>Niabella</taxon>
    </lineage>
</organism>
<dbReference type="STRING" id="929713.NIASO_09960"/>
<evidence type="ECO:0000313" key="2">
    <source>
        <dbReference type="Proteomes" id="UP000003586"/>
    </source>
</evidence>
<protein>
    <submittedName>
        <fullName evidence="1">Uncharacterized protein</fullName>
    </submittedName>
</protein>
<reference evidence="1 2" key="1">
    <citation type="submission" date="2013-12" db="EMBL/GenBank/DDBJ databases">
        <authorList>
            <consortium name="DOE Joint Genome Institute"/>
            <person name="Eisen J."/>
            <person name="Huntemann M."/>
            <person name="Han J."/>
            <person name="Chen A."/>
            <person name="Kyrpides N."/>
            <person name="Mavromatis K."/>
            <person name="Markowitz V."/>
            <person name="Palaniappan K."/>
            <person name="Ivanova N."/>
            <person name="Schaumberg A."/>
            <person name="Pati A."/>
            <person name="Liolios K."/>
            <person name="Nordberg H.P."/>
            <person name="Cantor M.N."/>
            <person name="Hua S.X."/>
            <person name="Woyke T."/>
        </authorList>
    </citation>
    <scope>NUCLEOTIDE SEQUENCE [LARGE SCALE GENOMIC DNA]</scope>
    <source>
        <strain evidence="2">DSM 19437</strain>
    </source>
</reference>
<name>W0F3G0_9BACT</name>
<sequence>MHNQYGFFFAQPVVHYKFTEKGVLVKTLEFVC</sequence>
<dbReference type="HOGENOM" id="CLU_3390448_0_0_10"/>